<keyword evidence="1" id="KW-0472">Membrane</keyword>
<keyword evidence="3" id="KW-1185">Reference proteome</keyword>
<organism evidence="2 3">
    <name type="scientific">Pollutimonas harenae</name>
    <dbReference type="NCBI Taxonomy" id="657015"/>
    <lineage>
        <taxon>Bacteria</taxon>
        <taxon>Pseudomonadati</taxon>
        <taxon>Pseudomonadota</taxon>
        <taxon>Betaproteobacteria</taxon>
        <taxon>Burkholderiales</taxon>
        <taxon>Alcaligenaceae</taxon>
        <taxon>Pollutimonas</taxon>
    </lineage>
</organism>
<protein>
    <recommendedName>
        <fullName evidence="4">DUF4175 domain-containing protein</fullName>
    </recommendedName>
</protein>
<proteinExistence type="predicted"/>
<name>A0A853GSQ8_9BURK</name>
<sequence>MAAKQNTALRRVWGAPVLLGVLTCFGLLAALLGVGVWHWLAWTALAAPVAAGVWFWMWPRR</sequence>
<keyword evidence="1" id="KW-0812">Transmembrane</keyword>
<evidence type="ECO:0008006" key="4">
    <source>
        <dbReference type="Google" id="ProtNLM"/>
    </source>
</evidence>
<reference evidence="2 3" key="1">
    <citation type="submission" date="2020-07" db="EMBL/GenBank/DDBJ databases">
        <title>Taxonomic revisions and descriptions of new bacterial species based on genomic comparisons in the high-G+C-content subgroup of the family Alcaligenaceae.</title>
        <authorList>
            <person name="Szabo A."/>
            <person name="Felfoldi T."/>
        </authorList>
    </citation>
    <scope>NUCLEOTIDE SEQUENCE [LARGE SCALE GENOMIC DNA]</scope>
    <source>
        <strain evidence="2 3">DSM 25667</strain>
    </source>
</reference>
<feature type="transmembrane region" description="Helical" evidence="1">
    <location>
        <begin position="12"/>
        <end position="33"/>
    </location>
</feature>
<evidence type="ECO:0000313" key="2">
    <source>
        <dbReference type="EMBL" id="NYT85231.1"/>
    </source>
</evidence>
<gene>
    <name evidence="2" type="ORF">H0A62_06405</name>
</gene>
<dbReference type="RefSeq" id="WP_130037156.1">
    <property type="nucleotide sequence ID" value="NZ_JACCEV010000001.1"/>
</dbReference>
<feature type="transmembrane region" description="Helical" evidence="1">
    <location>
        <begin position="39"/>
        <end position="58"/>
    </location>
</feature>
<keyword evidence="1" id="KW-1133">Transmembrane helix</keyword>
<dbReference type="EMBL" id="JACCEV010000001">
    <property type="protein sequence ID" value="NYT85231.1"/>
    <property type="molecule type" value="Genomic_DNA"/>
</dbReference>
<comment type="caution">
    <text evidence="2">The sequence shown here is derived from an EMBL/GenBank/DDBJ whole genome shotgun (WGS) entry which is preliminary data.</text>
</comment>
<evidence type="ECO:0000256" key="1">
    <source>
        <dbReference type="SAM" id="Phobius"/>
    </source>
</evidence>
<dbReference type="Proteomes" id="UP000554144">
    <property type="component" value="Unassembled WGS sequence"/>
</dbReference>
<evidence type="ECO:0000313" key="3">
    <source>
        <dbReference type="Proteomes" id="UP000554144"/>
    </source>
</evidence>
<accession>A0A853GSQ8</accession>
<dbReference type="AlphaFoldDB" id="A0A853GSQ8"/>